<reference evidence="4" key="1">
    <citation type="journal article" date="2022" name="Syst. Appl. Microbiol.">
        <title>Natronocalculus amylovorans gen. nov., sp. nov., and Natranaeroarchaeum aerophilus sp. nov., dominant culturable amylolytic natronoarchaea from hypersaline soda lakes in southwestern Siberia.</title>
        <authorList>
            <person name="Sorokin D.Y."/>
            <person name="Elcheninov A.G."/>
            <person name="Khizhniak T.V."/>
            <person name="Koenen M."/>
            <person name="Bale N.J."/>
            <person name="Damste J.S.S."/>
            <person name="Kublanov I.V."/>
        </authorList>
    </citation>
    <scope>NUCLEOTIDE SEQUENCE</scope>
    <source>
        <strain evidence="4">AArc-St2</strain>
    </source>
</reference>
<dbReference type="PANTHER" id="PTHR34473:SF3">
    <property type="entry name" value="TRANSMEMBRANE PROTEIN-RELATED"/>
    <property type="match status" value="1"/>
</dbReference>
<keyword evidence="5" id="KW-1185">Reference proteome</keyword>
<name>A0AAE3FZR0_9EURY</name>
<feature type="transmembrane region" description="Helical" evidence="2">
    <location>
        <begin position="186"/>
        <end position="205"/>
    </location>
</feature>
<dbReference type="RefSeq" id="WP_250584855.1">
    <property type="nucleotide sequence ID" value="NZ_JAKRVX010000004.1"/>
</dbReference>
<gene>
    <name evidence="4" type="ORF">AArcSt2_11770</name>
</gene>
<keyword evidence="2" id="KW-0812">Transmembrane</keyword>
<evidence type="ECO:0000259" key="3">
    <source>
        <dbReference type="Pfam" id="PF03703"/>
    </source>
</evidence>
<feature type="domain" description="YdbS-like PH" evidence="3">
    <location>
        <begin position="59"/>
        <end position="135"/>
    </location>
</feature>
<protein>
    <submittedName>
        <fullName evidence="4">PH domain-containing protein</fullName>
    </submittedName>
</protein>
<feature type="region of interest" description="Disordered" evidence="1">
    <location>
        <begin position="506"/>
        <end position="576"/>
    </location>
</feature>
<dbReference type="AlphaFoldDB" id="A0AAE3FZR0"/>
<evidence type="ECO:0000313" key="4">
    <source>
        <dbReference type="EMBL" id="MCL9817624.1"/>
    </source>
</evidence>
<dbReference type="InterPro" id="IPR005182">
    <property type="entry name" value="YdbS-like_PH"/>
</dbReference>
<evidence type="ECO:0000256" key="2">
    <source>
        <dbReference type="SAM" id="Phobius"/>
    </source>
</evidence>
<feature type="transmembrane region" description="Helical" evidence="2">
    <location>
        <begin position="211"/>
        <end position="239"/>
    </location>
</feature>
<feature type="transmembrane region" description="Helical" evidence="2">
    <location>
        <begin position="37"/>
        <end position="57"/>
    </location>
</feature>
<feature type="domain" description="YdbS-like PH" evidence="3">
    <location>
        <begin position="392"/>
        <end position="473"/>
    </location>
</feature>
<feature type="compositionally biased region" description="Acidic residues" evidence="1">
    <location>
        <begin position="566"/>
        <end position="576"/>
    </location>
</feature>
<feature type="transmembrane region" description="Helical" evidence="2">
    <location>
        <begin position="347"/>
        <end position="368"/>
    </location>
</feature>
<organism evidence="4 5">
    <name type="scientific">Natronocalculus amylovorans</name>
    <dbReference type="NCBI Taxonomy" id="2917812"/>
    <lineage>
        <taxon>Archaea</taxon>
        <taxon>Methanobacteriati</taxon>
        <taxon>Methanobacteriota</taxon>
        <taxon>Stenosarchaea group</taxon>
        <taxon>Halobacteria</taxon>
        <taxon>Halobacteriales</taxon>
        <taxon>Haloferacaceae</taxon>
        <taxon>Natronocalculus</taxon>
    </lineage>
</organism>
<feature type="domain" description="YdbS-like PH" evidence="3">
    <location>
        <begin position="243"/>
        <end position="325"/>
    </location>
</feature>
<accession>A0AAE3FZR0</accession>
<reference evidence="4" key="2">
    <citation type="submission" date="2022-02" db="EMBL/GenBank/DDBJ databases">
        <authorList>
            <person name="Elcheninov A.G."/>
            <person name="Sorokin D.Y."/>
            <person name="Kublanov I.V."/>
        </authorList>
    </citation>
    <scope>NUCLEOTIDE SEQUENCE</scope>
    <source>
        <strain evidence="4">AArc-St2</strain>
    </source>
</reference>
<feature type="region of interest" description="Disordered" evidence="1">
    <location>
        <begin position="142"/>
        <end position="162"/>
    </location>
</feature>
<evidence type="ECO:0000313" key="5">
    <source>
        <dbReference type="Proteomes" id="UP001203207"/>
    </source>
</evidence>
<dbReference type="Proteomes" id="UP001203207">
    <property type="component" value="Unassembled WGS sequence"/>
</dbReference>
<keyword evidence="2" id="KW-0472">Membrane</keyword>
<keyword evidence="2" id="KW-1133">Transmembrane helix</keyword>
<dbReference type="EMBL" id="JAKRVX010000004">
    <property type="protein sequence ID" value="MCL9817624.1"/>
    <property type="molecule type" value="Genomic_DNA"/>
</dbReference>
<feature type="compositionally biased region" description="Polar residues" evidence="1">
    <location>
        <begin position="545"/>
        <end position="558"/>
    </location>
</feature>
<sequence length="576" mass="63646">MKLSPISVPYRAFQKGFSLLIMLFFISSTGAGGLGGSVLIVLGAVGVLAVTVGYELLYYQRFSYVLTDDTLDIHSGVVSRRDREIPYRRIQNVDVSQNIVQRALGIAAVNVETAGGSSTEAVIQYVTVDAAEQLQTDVRRLKRRERSDTATDEESKEAVAPDREELFSIEPSELALVGVFSFDPRVAGIILAVLSGSIPFVSPALPGDATGVVLFVLLAIIGVSIIALSWVVGAISAVVNFWGFTLTRTEDELQYERGLLQRYSGTIPFDKIQTITIEDNPLKRQFGYATLGVETAGYAPGQAGSRGSEAAVPLATIDRVHRLAHELEEFGIPEYTRPPKRIRIRYFIRYVMAIAVISAVAFAITWVYNITFPWYLPLIAVLLSPIAAHYKWLHRGYWLGDDHLAARSGFWTRQAKIVPYYRIQTVIDSRTIFQRRWDVGTVIADTAGSLSVLGNDAAAIDIDEQEVSTLREELNDRLQASLRKREQQKAQEREQRRLRAIEQQKAQAQGVDVAEPASFEWASPVDTDPESASPKPKPKPKSIDTDSLTPAITPIPSSEDQHQSDTDESTESDTNT</sequence>
<dbReference type="Pfam" id="PF03703">
    <property type="entry name" value="bPH_2"/>
    <property type="match status" value="3"/>
</dbReference>
<proteinExistence type="predicted"/>
<evidence type="ECO:0000256" key="1">
    <source>
        <dbReference type="SAM" id="MobiDB-lite"/>
    </source>
</evidence>
<dbReference type="PANTHER" id="PTHR34473">
    <property type="entry name" value="UPF0699 TRANSMEMBRANE PROTEIN YDBS"/>
    <property type="match status" value="1"/>
</dbReference>
<comment type="caution">
    <text evidence="4">The sequence shown here is derived from an EMBL/GenBank/DDBJ whole genome shotgun (WGS) entry which is preliminary data.</text>
</comment>